<evidence type="ECO:0000313" key="2">
    <source>
        <dbReference type="Proteomes" id="UP001060919"/>
    </source>
</evidence>
<dbReference type="EMBL" id="AP026867">
    <property type="protein sequence ID" value="BDS13938.1"/>
    <property type="molecule type" value="Genomic_DNA"/>
</dbReference>
<dbReference type="Proteomes" id="UP001060919">
    <property type="component" value="Chromosome"/>
</dbReference>
<organism evidence="1 2">
    <name type="scientific">Aureispira anguillae</name>
    <dbReference type="NCBI Taxonomy" id="2864201"/>
    <lineage>
        <taxon>Bacteria</taxon>
        <taxon>Pseudomonadati</taxon>
        <taxon>Bacteroidota</taxon>
        <taxon>Saprospiria</taxon>
        <taxon>Saprospirales</taxon>
        <taxon>Saprospiraceae</taxon>
        <taxon>Aureispira</taxon>
    </lineage>
</organism>
<protein>
    <submittedName>
        <fullName evidence="1">Uncharacterized protein</fullName>
    </submittedName>
</protein>
<reference evidence="1" key="1">
    <citation type="submission" date="2022-09" db="EMBL/GenBank/DDBJ databases">
        <title>Aureispira anguillicida sp. nov., isolated from Leptocephalus of Japanese eel Anguilla japonica.</title>
        <authorList>
            <person name="Yuasa K."/>
            <person name="Mekata T."/>
            <person name="Ikunari K."/>
        </authorList>
    </citation>
    <scope>NUCLEOTIDE SEQUENCE</scope>
    <source>
        <strain evidence="1">EL160426</strain>
    </source>
</reference>
<proteinExistence type="predicted"/>
<sequence length="72" mass="8424">MFVRPLINGLKLKNKGTKVMSTSKAYFPKMNIEPLSFYVFFFFKGIKWNLKGILLRIIWHLASGNSLKLDWS</sequence>
<keyword evidence="2" id="KW-1185">Reference proteome</keyword>
<name>A0A915YJF0_9BACT</name>
<dbReference type="KEGG" id="aup:AsAng_0047010"/>
<evidence type="ECO:0000313" key="1">
    <source>
        <dbReference type="EMBL" id="BDS13938.1"/>
    </source>
</evidence>
<accession>A0A915YJF0</accession>
<gene>
    <name evidence="1" type="ORF">AsAng_0047010</name>
</gene>
<dbReference type="AlphaFoldDB" id="A0A915YJF0"/>